<proteinExistence type="inferred from homology"/>
<evidence type="ECO:0000256" key="4">
    <source>
        <dbReference type="PIRSR" id="PIRSR620019-1"/>
    </source>
</evidence>
<dbReference type="SUPFAM" id="SSF51161">
    <property type="entry name" value="Trimeric LpxA-like enzymes"/>
    <property type="match status" value="1"/>
</dbReference>
<feature type="domain" description="PglD N-terminal" evidence="6">
    <location>
        <begin position="7"/>
        <end position="79"/>
    </location>
</feature>
<dbReference type="EMBL" id="JACHXQ010000001">
    <property type="protein sequence ID" value="MBB3182486.1"/>
    <property type="molecule type" value="Genomic_DNA"/>
</dbReference>
<dbReference type="NCBIfam" id="TIGR03570">
    <property type="entry name" value="NeuD_NnaD"/>
    <property type="match status" value="1"/>
</dbReference>
<dbReference type="RefSeq" id="WP_183312901.1">
    <property type="nucleotide sequence ID" value="NZ_JACHXQ010000001.1"/>
</dbReference>
<gene>
    <name evidence="7" type="ORF">FHR95_000010</name>
</gene>
<evidence type="ECO:0000256" key="3">
    <source>
        <dbReference type="ARBA" id="ARBA00022737"/>
    </source>
</evidence>
<evidence type="ECO:0000313" key="7">
    <source>
        <dbReference type="EMBL" id="MBB3182486.1"/>
    </source>
</evidence>
<dbReference type="Proteomes" id="UP000563050">
    <property type="component" value="Unassembled WGS sequence"/>
</dbReference>
<dbReference type="PANTHER" id="PTHR43300">
    <property type="entry name" value="ACETYLTRANSFERASE"/>
    <property type="match status" value="1"/>
</dbReference>
<dbReference type="PROSITE" id="PS00101">
    <property type="entry name" value="HEXAPEP_TRANSFERASES"/>
    <property type="match status" value="1"/>
</dbReference>
<dbReference type="AlphaFoldDB" id="A0A7W5DGG6"/>
<feature type="binding site" evidence="5">
    <location>
        <begin position="36"/>
        <end position="37"/>
    </location>
    <ligand>
        <name>substrate</name>
    </ligand>
</feature>
<keyword evidence="8" id="KW-1185">Reference proteome</keyword>
<reference evidence="7 8" key="1">
    <citation type="submission" date="2020-08" db="EMBL/GenBank/DDBJ databases">
        <title>Genomic Encyclopedia of Type Strains, Phase III (KMG-III): the genomes of soil and plant-associated and newly described type strains.</title>
        <authorList>
            <person name="Whitman W."/>
        </authorList>
    </citation>
    <scope>NUCLEOTIDE SEQUENCE [LARGE SCALE GENOMIC DNA]</scope>
    <source>
        <strain evidence="7 8">CECT 7341</strain>
    </source>
</reference>
<keyword evidence="7" id="KW-0012">Acyltransferase</keyword>
<sequence length="213" mass="22159">MSSPARRLAILGASGHGKVLADIALLNGWEEVWFYDDAYPACSVVEHWPVVGTSETLLAHVDCFAGVIVAIGDNRVRNDHLASLHEHGVNLVTLIHSRAIVSPFATLAPGCVVCAGAVLNPFAFVGPGCIINTAATVDHDCRLFNCVHVSPGANISGEVTIGRFTWVGVGASVRQRISVGENVIIGAGAAVISDVPDDVTVVGVPARPVHSST</sequence>
<feature type="active site" description="Proton acceptor" evidence="4">
    <location>
        <position position="139"/>
    </location>
</feature>
<feature type="site" description="Increases basicity of active site His" evidence="4">
    <location>
        <position position="140"/>
    </location>
</feature>
<evidence type="ECO:0000256" key="1">
    <source>
        <dbReference type="ARBA" id="ARBA00007274"/>
    </source>
</evidence>
<dbReference type="Pfam" id="PF17836">
    <property type="entry name" value="PglD_N"/>
    <property type="match status" value="1"/>
</dbReference>
<keyword evidence="3" id="KW-0677">Repeat</keyword>
<dbReference type="InterPro" id="IPR018357">
    <property type="entry name" value="Hexapep_transf_CS"/>
</dbReference>
<dbReference type="InterPro" id="IPR011004">
    <property type="entry name" value="Trimer_LpxA-like_sf"/>
</dbReference>
<comment type="caution">
    <text evidence="7">The sequence shown here is derived from an EMBL/GenBank/DDBJ whole genome shotgun (WGS) entry which is preliminary data.</text>
</comment>
<dbReference type="Gene3D" id="2.160.10.10">
    <property type="entry name" value="Hexapeptide repeat proteins"/>
    <property type="match status" value="1"/>
</dbReference>
<evidence type="ECO:0000256" key="5">
    <source>
        <dbReference type="PIRSR" id="PIRSR620019-2"/>
    </source>
</evidence>
<feature type="binding site" evidence="5">
    <location>
        <position position="72"/>
    </location>
    <ligand>
        <name>substrate</name>
    </ligand>
</feature>
<dbReference type="PANTHER" id="PTHR43300:SF7">
    <property type="entry name" value="UDP-N-ACETYLBACILLOSAMINE N-ACETYLTRANSFERASE"/>
    <property type="match status" value="1"/>
</dbReference>
<dbReference type="CDD" id="cd03360">
    <property type="entry name" value="LbH_AT_putative"/>
    <property type="match status" value="1"/>
</dbReference>
<organism evidence="7 8">
    <name type="scientific">Halomonas fontilapidosi</name>
    <dbReference type="NCBI Taxonomy" id="616675"/>
    <lineage>
        <taxon>Bacteria</taxon>
        <taxon>Pseudomonadati</taxon>
        <taxon>Pseudomonadota</taxon>
        <taxon>Gammaproteobacteria</taxon>
        <taxon>Oceanospirillales</taxon>
        <taxon>Halomonadaceae</taxon>
        <taxon>Halomonas</taxon>
    </lineage>
</organism>
<feature type="binding site" evidence="5">
    <location>
        <begin position="14"/>
        <end position="16"/>
    </location>
    <ligand>
        <name>substrate</name>
    </ligand>
</feature>
<dbReference type="InterPro" id="IPR041561">
    <property type="entry name" value="PglD_N"/>
</dbReference>
<accession>A0A7W5DGG6</accession>
<name>A0A7W5DGG6_9GAMM</name>
<dbReference type="InterPro" id="IPR050179">
    <property type="entry name" value="Trans_hexapeptide_repeat"/>
</dbReference>
<keyword evidence="2 7" id="KW-0808">Transferase</keyword>
<protein>
    <submittedName>
        <fullName evidence="7">Sugar O-acyltransferase (Sialic acid O-acetyltransferase NeuD family)</fullName>
    </submittedName>
</protein>
<evidence type="ECO:0000313" key="8">
    <source>
        <dbReference type="Proteomes" id="UP000563050"/>
    </source>
</evidence>
<feature type="binding site" evidence="5">
    <location>
        <position position="148"/>
    </location>
    <ligand>
        <name>acetyl-CoA</name>
        <dbReference type="ChEBI" id="CHEBI:57288"/>
    </ligand>
</feature>
<evidence type="ECO:0000256" key="2">
    <source>
        <dbReference type="ARBA" id="ARBA00022679"/>
    </source>
</evidence>
<dbReference type="GO" id="GO:0016746">
    <property type="term" value="F:acyltransferase activity"/>
    <property type="evidence" value="ECO:0007669"/>
    <property type="project" value="UniProtKB-KW"/>
</dbReference>
<dbReference type="InterPro" id="IPR020019">
    <property type="entry name" value="AcTrfase_PglD-like"/>
</dbReference>
<evidence type="ECO:0000259" key="6">
    <source>
        <dbReference type="Pfam" id="PF17836"/>
    </source>
</evidence>
<comment type="similarity">
    <text evidence="1">Belongs to the transferase hexapeptide repeat family.</text>
</comment>
<dbReference type="Gene3D" id="3.40.50.20">
    <property type="match status" value="1"/>
</dbReference>